<evidence type="ECO:0000256" key="6">
    <source>
        <dbReference type="ARBA" id="ARBA00022729"/>
    </source>
</evidence>
<dbReference type="Proteomes" id="UP001516400">
    <property type="component" value="Unassembled WGS sequence"/>
</dbReference>
<dbReference type="AlphaFoldDB" id="A0ABD2P6I9"/>
<dbReference type="GO" id="GO:0008289">
    <property type="term" value="F:lipid binding"/>
    <property type="evidence" value="ECO:0007669"/>
    <property type="project" value="UniProtKB-KW"/>
</dbReference>
<gene>
    <name evidence="13" type="ORF">HHI36_000840</name>
</gene>
<feature type="chain" id="PRO_5044536941" description="Apolipoprotein D" evidence="10">
    <location>
        <begin position="18"/>
        <end position="189"/>
    </location>
</feature>
<dbReference type="CDD" id="cd19437">
    <property type="entry name" value="lipocalin_apoD-like"/>
    <property type="match status" value="1"/>
</dbReference>
<dbReference type="PROSITE" id="PS00213">
    <property type="entry name" value="LIPOCALIN"/>
    <property type="match status" value="1"/>
</dbReference>
<dbReference type="PANTHER" id="PTHR10612">
    <property type="entry name" value="APOLIPOPROTEIN D"/>
    <property type="match status" value="1"/>
</dbReference>
<evidence type="ECO:0000259" key="12">
    <source>
        <dbReference type="Pfam" id="PF08212"/>
    </source>
</evidence>
<dbReference type="InterPro" id="IPR003057">
    <property type="entry name" value="Invtbrt_color"/>
</dbReference>
<dbReference type="InterPro" id="IPR022272">
    <property type="entry name" value="Lipocalin_CS"/>
</dbReference>
<keyword evidence="6 10" id="KW-0732">Signal</keyword>
<feature type="domain" description="Lipocalin/cytosolic fatty-acid binding" evidence="12">
    <location>
        <begin position="35"/>
        <end position="182"/>
    </location>
</feature>
<name>A0ABD2P6I9_9CUCU</name>
<dbReference type="PANTHER" id="PTHR10612:SF34">
    <property type="entry name" value="APOLIPOPROTEIN D"/>
    <property type="match status" value="1"/>
</dbReference>
<dbReference type="PRINTS" id="PR00179">
    <property type="entry name" value="LIPOCALIN"/>
</dbReference>
<dbReference type="GO" id="GO:0005576">
    <property type="term" value="C:extracellular region"/>
    <property type="evidence" value="ECO:0007669"/>
    <property type="project" value="UniProtKB-SubCell"/>
</dbReference>
<dbReference type="SUPFAM" id="SSF50814">
    <property type="entry name" value="Lipocalins"/>
    <property type="match status" value="1"/>
</dbReference>
<dbReference type="InterPro" id="IPR000566">
    <property type="entry name" value="Lipocln_cytosolic_FA-bd_dom"/>
</dbReference>
<comment type="caution">
    <text evidence="13">The sequence shown here is derived from an EMBL/GenBank/DDBJ whole genome shotgun (WGS) entry which is preliminary data.</text>
</comment>
<evidence type="ECO:0000256" key="9">
    <source>
        <dbReference type="ARBA" id="ARBA00023180"/>
    </source>
</evidence>
<dbReference type="PIRSF" id="PIRSF036893">
    <property type="entry name" value="Lipocalin_ApoD"/>
    <property type="match status" value="1"/>
</dbReference>
<evidence type="ECO:0000256" key="5">
    <source>
        <dbReference type="ARBA" id="ARBA00022525"/>
    </source>
</evidence>
<evidence type="ECO:0000256" key="4">
    <source>
        <dbReference type="ARBA" id="ARBA00022448"/>
    </source>
</evidence>
<evidence type="ECO:0000256" key="11">
    <source>
        <dbReference type="PIRSR" id="PIRSR036893-51"/>
    </source>
</evidence>
<evidence type="ECO:0000256" key="2">
    <source>
        <dbReference type="ARBA" id="ARBA00006889"/>
    </source>
</evidence>
<dbReference type="FunFam" id="2.40.128.20:FF:000003">
    <property type="entry name" value="Apolipoprotein D"/>
    <property type="match status" value="1"/>
</dbReference>
<evidence type="ECO:0000256" key="3">
    <source>
        <dbReference type="ARBA" id="ARBA00019890"/>
    </source>
</evidence>
<feature type="signal peptide" evidence="10">
    <location>
        <begin position="1"/>
        <end position="17"/>
    </location>
</feature>
<feature type="binding site" evidence="11">
    <location>
        <position position="114"/>
    </location>
    <ligand>
        <name>substrate</name>
    </ligand>
</feature>
<keyword evidence="9" id="KW-0325">Glycoprotein</keyword>
<accession>A0ABD2P6I9</accession>
<comment type="similarity">
    <text evidence="2 10">Belongs to the calycin superfamily. Lipocalin family.</text>
</comment>
<evidence type="ECO:0000313" key="13">
    <source>
        <dbReference type="EMBL" id="KAL3286332.1"/>
    </source>
</evidence>
<evidence type="ECO:0000256" key="8">
    <source>
        <dbReference type="ARBA" id="ARBA00023157"/>
    </source>
</evidence>
<dbReference type="InterPro" id="IPR012674">
    <property type="entry name" value="Calycin"/>
</dbReference>
<dbReference type="InterPro" id="IPR022271">
    <property type="entry name" value="Lipocalin_ApoD"/>
</dbReference>
<keyword evidence="14" id="KW-1185">Reference proteome</keyword>
<evidence type="ECO:0000256" key="1">
    <source>
        <dbReference type="ARBA" id="ARBA00004613"/>
    </source>
</evidence>
<dbReference type="Pfam" id="PF08212">
    <property type="entry name" value="Lipocalin_2"/>
    <property type="match status" value="1"/>
</dbReference>
<keyword evidence="7" id="KW-0446">Lipid-binding</keyword>
<keyword evidence="5" id="KW-0964">Secreted</keyword>
<organism evidence="13 14">
    <name type="scientific">Cryptolaemus montrouzieri</name>
    <dbReference type="NCBI Taxonomy" id="559131"/>
    <lineage>
        <taxon>Eukaryota</taxon>
        <taxon>Metazoa</taxon>
        <taxon>Ecdysozoa</taxon>
        <taxon>Arthropoda</taxon>
        <taxon>Hexapoda</taxon>
        <taxon>Insecta</taxon>
        <taxon>Pterygota</taxon>
        <taxon>Neoptera</taxon>
        <taxon>Endopterygota</taxon>
        <taxon>Coleoptera</taxon>
        <taxon>Polyphaga</taxon>
        <taxon>Cucujiformia</taxon>
        <taxon>Coccinelloidea</taxon>
        <taxon>Coccinellidae</taxon>
        <taxon>Scymninae</taxon>
        <taxon>Scymnini</taxon>
        <taxon>Cryptolaemus</taxon>
    </lineage>
</organism>
<evidence type="ECO:0000313" key="14">
    <source>
        <dbReference type="Proteomes" id="UP001516400"/>
    </source>
</evidence>
<dbReference type="EMBL" id="JABFTP020000185">
    <property type="protein sequence ID" value="KAL3286332.1"/>
    <property type="molecule type" value="Genomic_DNA"/>
</dbReference>
<keyword evidence="8" id="KW-1015">Disulfide bond</keyword>
<evidence type="ECO:0000256" key="10">
    <source>
        <dbReference type="PIRNR" id="PIRNR036893"/>
    </source>
</evidence>
<dbReference type="PRINTS" id="PR01273">
    <property type="entry name" value="INVTBRTCOLOR"/>
</dbReference>
<sequence length="189" mass="21318">MFQLLLTFLFCVYGIYGQVPVVGKCPTISSVQQNFDLNRYLGKWYEAEKYFMIFEAGGKCNSANYSLNENGTVKVLNEEIDILGKQSSIVGVARPAGAADEAKFLVSFPSYPVQTGEAPYWVLETDYDNYAVVWSCTELPIISTRFAWILTRERNPSTDVVQKAYAVFDRLNLDKTQLQKTDQSNCPSD</sequence>
<reference evidence="13 14" key="1">
    <citation type="journal article" date="2021" name="BMC Biol.">
        <title>Horizontally acquired antibacterial genes associated with adaptive radiation of ladybird beetles.</title>
        <authorList>
            <person name="Li H.S."/>
            <person name="Tang X.F."/>
            <person name="Huang Y.H."/>
            <person name="Xu Z.Y."/>
            <person name="Chen M.L."/>
            <person name="Du X.Y."/>
            <person name="Qiu B.Y."/>
            <person name="Chen P.T."/>
            <person name="Zhang W."/>
            <person name="Slipinski A."/>
            <person name="Escalona H.E."/>
            <person name="Waterhouse R.M."/>
            <person name="Zwick A."/>
            <person name="Pang H."/>
        </authorList>
    </citation>
    <scope>NUCLEOTIDE SEQUENCE [LARGE SCALE GENOMIC DNA]</scope>
    <source>
        <strain evidence="13">SYSU2018</strain>
    </source>
</reference>
<dbReference type="Gene3D" id="2.40.128.20">
    <property type="match status" value="1"/>
</dbReference>
<evidence type="ECO:0000256" key="7">
    <source>
        <dbReference type="ARBA" id="ARBA00023121"/>
    </source>
</evidence>
<comment type="subcellular location">
    <subcellularLocation>
        <location evidence="1">Secreted</location>
    </subcellularLocation>
</comment>
<protein>
    <recommendedName>
        <fullName evidence="3">Apolipoprotein D</fullName>
    </recommendedName>
</protein>
<proteinExistence type="inferred from homology"/>
<dbReference type="GO" id="GO:0006950">
    <property type="term" value="P:response to stress"/>
    <property type="evidence" value="ECO:0007669"/>
    <property type="project" value="UniProtKB-ARBA"/>
</dbReference>
<keyword evidence="4" id="KW-0813">Transport</keyword>